<name>A0A1G2UZA2_9BACT</name>
<accession>A0A1G2UZA2</accession>
<comment type="caution">
    <text evidence="1">The sequence shown here is derived from an EMBL/GenBank/DDBJ whole genome shotgun (WGS) entry which is preliminary data.</text>
</comment>
<evidence type="ECO:0000313" key="2">
    <source>
        <dbReference type="Proteomes" id="UP000177697"/>
    </source>
</evidence>
<sequence>MISVERCKEILGEDMTDSEVLRLRDSLYAMVESILDNYFEEFATIDICKKQSFTAESPAQDKALKDTALIAKNIAVESMPHRRAMMS</sequence>
<evidence type="ECO:0000313" key="1">
    <source>
        <dbReference type="EMBL" id="OHB14699.1"/>
    </source>
</evidence>
<organism evidence="1 2">
    <name type="scientific">Candidatus Zambryskibacteria bacterium RIFOXYC1_FULL_39_10</name>
    <dbReference type="NCBI Taxonomy" id="1802779"/>
    <lineage>
        <taxon>Bacteria</taxon>
        <taxon>Candidatus Zambryskiibacteriota</taxon>
    </lineage>
</organism>
<protein>
    <submittedName>
        <fullName evidence="1">Uncharacterized protein</fullName>
    </submittedName>
</protein>
<dbReference type="Proteomes" id="UP000177697">
    <property type="component" value="Unassembled WGS sequence"/>
</dbReference>
<reference evidence="1 2" key="1">
    <citation type="journal article" date="2016" name="Nat. Commun.">
        <title>Thousands of microbial genomes shed light on interconnected biogeochemical processes in an aquifer system.</title>
        <authorList>
            <person name="Anantharaman K."/>
            <person name="Brown C.T."/>
            <person name="Hug L.A."/>
            <person name="Sharon I."/>
            <person name="Castelle C.J."/>
            <person name="Probst A.J."/>
            <person name="Thomas B.C."/>
            <person name="Singh A."/>
            <person name="Wilkins M.J."/>
            <person name="Karaoz U."/>
            <person name="Brodie E.L."/>
            <person name="Williams K.H."/>
            <person name="Hubbard S.S."/>
            <person name="Banfield J.F."/>
        </authorList>
    </citation>
    <scope>NUCLEOTIDE SEQUENCE [LARGE SCALE GENOMIC DNA]</scope>
</reference>
<dbReference type="EMBL" id="MHWW01000017">
    <property type="protein sequence ID" value="OHB14699.1"/>
    <property type="molecule type" value="Genomic_DNA"/>
</dbReference>
<gene>
    <name evidence="1" type="ORF">A2431_00630</name>
</gene>
<proteinExistence type="predicted"/>
<dbReference type="AlphaFoldDB" id="A0A1G2UZA2"/>